<keyword evidence="2" id="KW-1185">Reference proteome</keyword>
<gene>
    <name evidence="1" type="ORF">HAX54_004141</name>
</gene>
<name>A0ABS8WUQ6_DATST</name>
<evidence type="ECO:0000313" key="2">
    <source>
        <dbReference type="Proteomes" id="UP000823775"/>
    </source>
</evidence>
<dbReference type="EMBL" id="JACEIK010011883">
    <property type="protein sequence ID" value="MCE3215938.1"/>
    <property type="molecule type" value="Genomic_DNA"/>
</dbReference>
<comment type="caution">
    <text evidence="1">The sequence shown here is derived from an EMBL/GenBank/DDBJ whole genome shotgun (WGS) entry which is preliminary data.</text>
</comment>
<protein>
    <submittedName>
        <fullName evidence="1">Uncharacterized protein</fullName>
    </submittedName>
</protein>
<organism evidence="1 2">
    <name type="scientific">Datura stramonium</name>
    <name type="common">Jimsonweed</name>
    <name type="synonym">Common thornapple</name>
    <dbReference type="NCBI Taxonomy" id="4076"/>
    <lineage>
        <taxon>Eukaryota</taxon>
        <taxon>Viridiplantae</taxon>
        <taxon>Streptophyta</taxon>
        <taxon>Embryophyta</taxon>
        <taxon>Tracheophyta</taxon>
        <taxon>Spermatophyta</taxon>
        <taxon>Magnoliopsida</taxon>
        <taxon>eudicotyledons</taxon>
        <taxon>Gunneridae</taxon>
        <taxon>Pentapetalae</taxon>
        <taxon>asterids</taxon>
        <taxon>lamiids</taxon>
        <taxon>Solanales</taxon>
        <taxon>Solanaceae</taxon>
        <taxon>Solanoideae</taxon>
        <taxon>Datureae</taxon>
        <taxon>Datura</taxon>
    </lineage>
</organism>
<evidence type="ECO:0000313" key="1">
    <source>
        <dbReference type="EMBL" id="MCE3215938.1"/>
    </source>
</evidence>
<dbReference type="Proteomes" id="UP000823775">
    <property type="component" value="Unassembled WGS sequence"/>
</dbReference>
<reference evidence="1 2" key="1">
    <citation type="journal article" date="2021" name="BMC Genomics">
        <title>Datura genome reveals duplications of psychoactive alkaloid biosynthetic genes and high mutation rate following tissue culture.</title>
        <authorList>
            <person name="Rajewski A."/>
            <person name="Carter-House D."/>
            <person name="Stajich J."/>
            <person name="Litt A."/>
        </authorList>
    </citation>
    <scope>NUCLEOTIDE SEQUENCE [LARGE SCALE GENOMIC DNA]</scope>
    <source>
        <strain evidence="1">AR-01</strain>
    </source>
</reference>
<accession>A0ABS8WUQ6</accession>
<proteinExistence type="predicted"/>
<sequence length="190" mass="21172">MGLFEEGLEAAPDCKAAEGMGLEVGYIDREAYSDSEWDCGKCSSEQLQATGSNGVNPCSWLRKCERYFHYNNIHDEQHKLEPVVPHINGLKDEIKHTVKLLDPLSFSKAVEKARHQEKNNLGTRTTYISASGIEETTCLRQGRYKSGRGGRRGNAGMQLALLKKTEAMPIRVIAANGSQILSFYTCLNFK</sequence>